<dbReference type="InterPro" id="IPR036300">
    <property type="entry name" value="MIR_dom_sf"/>
</dbReference>
<comment type="caution">
    <text evidence="5">The sequence shown here is derived from an EMBL/GenBank/DDBJ whole genome shotgun (WGS) entry which is preliminary data.</text>
</comment>
<dbReference type="InterPro" id="IPR016093">
    <property type="entry name" value="MIR_motif"/>
</dbReference>
<protein>
    <recommendedName>
        <fullName evidence="4">MIR domain-containing protein</fullName>
    </recommendedName>
</protein>
<keyword evidence="2" id="KW-0677">Repeat</keyword>
<evidence type="ECO:0000256" key="2">
    <source>
        <dbReference type="ARBA" id="ARBA00022737"/>
    </source>
</evidence>
<evidence type="ECO:0000313" key="6">
    <source>
        <dbReference type="Proteomes" id="UP001162164"/>
    </source>
</evidence>
<dbReference type="Proteomes" id="UP001162164">
    <property type="component" value="Unassembled WGS sequence"/>
</dbReference>
<dbReference type="PANTHER" id="PTHR46809">
    <property type="entry name" value="STROMAL CELL-DERIVED FACTOR 2-LIKE PROTEIN"/>
    <property type="match status" value="1"/>
</dbReference>
<dbReference type="Pfam" id="PF02815">
    <property type="entry name" value="MIR"/>
    <property type="match status" value="1"/>
</dbReference>
<dbReference type="PROSITE" id="PS50919">
    <property type="entry name" value="MIR"/>
    <property type="match status" value="2"/>
</dbReference>
<dbReference type="SMART" id="SM00472">
    <property type="entry name" value="MIR"/>
    <property type="match status" value="3"/>
</dbReference>
<feature type="domain" description="MIR" evidence="4">
    <location>
        <begin position="26"/>
        <end position="80"/>
    </location>
</feature>
<organism evidence="5 6">
    <name type="scientific">Molorchus minor</name>
    <dbReference type="NCBI Taxonomy" id="1323400"/>
    <lineage>
        <taxon>Eukaryota</taxon>
        <taxon>Metazoa</taxon>
        <taxon>Ecdysozoa</taxon>
        <taxon>Arthropoda</taxon>
        <taxon>Hexapoda</taxon>
        <taxon>Insecta</taxon>
        <taxon>Pterygota</taxon>
        <taxon>Neoptera</taxon>
        <taxon>Endopterygota</taxon>
        <taxon>Coleoptera</taxon>
        <taxon>Polyphaga</taxon>
        <taxon>Cucujiformia</taxon>
        <taxon>Chrysomeloidea</taxon>
        <taxon>Cerambycidae</taxon>
        <taxon>Lamiinae</taxon>
        <taxon>Monochamini</taxon>
        <taxon>Molorchus</taxon>
    </lineage>
</organism>
<evidence type="ECO:0000256" key="1">
    <source>
        <dbReference type="ARBA" id="ARBA00022729"/>
    </source>
</evidence>
<name>A0ABQ9J5B7_9CUCU</name>
<keyword evidence="1 3" id="KW-0732">Signal</keyword>
<reference evidence="5" key="1">
    <citation type="journal article" date="2023" name="Insect Mol. Biol.">
        <title>Genome sequencing provides insights into the evolution of gene families encoding plant cell wall-degrading enzymes in longhorned beetles.</title>
        <authorList>
            <person name="Shin N.R."/>
            <person name="Okamura Y."/>
            <person name="Kirsch R."/>
            <person name="Pauchet Y."/>
        </authorList>
    </citation>
    <scope>NUCLEOTIDE SEQUENCE</scope>
    <source>
        <strain evidence="5">MMC_N1</strain>
    </source>
</reference>
<feature type="chain" id="PRO_5045206510" description="MIR domain-containing protein" evidence="3">
    <location>
        <begin position="24"/>
        <end position="214"/>
    </location>
</feature>
<evidence type="ECO:0000313" key="5">
    <source>
        <dbReference type="EMBL" id="KAJ8972810.1"/>
    </source>
</evidence>
<sequence>MALEHLGLLLFLIYLTHVGELQASKQIYVTCGSVIKLMNTDYRVRLHSHDVKYGTGSGQQSVTATEVQEDINSHWLIKAPTGKTCVRGEPIRCGSNIRLEHVESKKNLHSHHFQSPLSANQEISCYGDDGVGDTGRPLDREYWRRDESVMFKHVDTQMYLASSGRTFGRPINGQMEVIGVHSSTGAVHWQTAEGVYLHAPDIAAKHMHNLHTEL</sequence>
<evidence type="ECO:0000259" key="4">
    <source>
        <dbReference type="PROSITE" id="PS50919"/>
    </source>
</evidence>
<dbReference type="SUPFAM" id="SSF82109">
    <property type="entry name" value="MIR domain"/>
    <property type="match status" value="1"/>
</dbReference>
<keyword evidence="6" id="KW-1185">Reference proteome</keyword>
<accession>A0ABQ9J5B7</accession>
<feature type="signal peptide" evidence="3">
    <location>
        <begin position="1"/>
        <end position="23"/>
    </location>
</feature>
<dbReference type="Gene3D" id="2.80.10.50">
    <property type="match status" value="1"/>
</dbReference>
<dbReference type="PANTHER" id="PTHR46809:SF2">
    <property type="entry name" value="GH21273P"/>
    <property type="match status" value="1"/>
</dbReference>
<proteinExistence type="predicted"/>
<dbReference type="EMBL" id="JAPWTJ010001297">
    <property type="protein sequence ID" value="KAJ8972810.1"/>
    <property type="molecule type" value="Genomic_DNA"/>
</dbReference>
<evidence type="ECO:0000256" key="3">
    <source>
        <dbReference type="SAM" id="SignalP"/>
    </source>
</evidence>
<gene>
    <name evidence="5" type="ORF">NQ317_009506</name>
</gene>
<feature type="domain" description="MIR" evidence="4">
    <location>
        <begin position="88"/>
        <end position="148"/>
    </location>
</feature>